<dbReference type="EMBL" id="UZAH01027132">
    <property type="protein sequence ID" value="VDO88867.1"/>
    <property type="molecule type" value="Genomic_DNA"/>
</dbReference>
<organism evidence="1">
    <name type="scientific">Heligmosomoides polygyrus</name>
    <name type="common">Parasitic roundworm</name>
    <dbReference type="NCBI Taxonomy" id="6339"/>
    <lineage>
        <taxon>Eukaryota</taxon>
        <taxon>Metazoa</taxon>
        <taxon>Ecdysozoa</taxon>
        <taxon>Nematoda</taxon>
        <taxon>Chromadorea</taxon>
        <taxon>Rhabditida</taxon>
        <taxon>Rhabditina</taxon>
        <taxon>Rhabditomorpha</taxon>
        <taxon>Strongyloidea</taxon>
        <taxon>Heligmosomidae</taxon>
        <taxon>Heligmosomoides</taxon>
    </lineage>
</organism>
<dbReference type="Pfam" id="PF05535">
    <property type="entry name" value="Chromadorea_ALT"/>
    <property type="match status" value="1"/>
</dbReference>
<accession>A0A3P7ZX19</accession>
<dbReference type="AlphaFoldDB" id="A0A3P7ZX19"/>
<name>A0A3P7ZX19_HELPZ</name>
<dbReference type="OrthoDB" id="5779160at2759"/>
<evidence type="ECO:0000313" key="1">
    <source>
        <dbReference type="EMBL" id="VDO88867.1"/>
    </source>
</evidence>
<gene>
    <name evidence="1" type="ORF">HPBE_LOCUS11513</name>
</gene>
<proteinExistence type="predicted"/>
<dbReference type="InterPro" id="IPR008451">
    <property type="entry name" value="Chromadorea_ALT"/>
</dbReference>
<reference evidence="1" key="1">
    <citation type="submission" date="2018-11" db="EMBL/GenBank/DDBJ databases">
        <authorList>
            <consortium name="Pathogen Informatics"/>
        </authorList>
    </citation>
    <scope>NUCLEOTIDE SEQUENCE [LARGE SCALE GENOMIC DNA]</scope>
</reference>
<protein>
    <submittedName>
        <fullName evidence="1">Uncharacterized protein</fullName>
    </submittedName>
</protein>
<sequence length="40" mass="4858">MGSCVIERYDHKHRQLQWAYCNPKREFYCATLVLEQCSLH</sequence>